<dbReference type="Gene3D" id="1.10.10.60">
    <property type="entry name" value="Homeodomain-like"/>
    <property type="match status" value="1"/>
</dbReference>
<dbReference type="SUPFAM" id="SSF55961">
    <property type="entry name" value="Bet v1-like"/>
    <property type="match status" value="2"/>
</dbReference>
<evidence type="ECO:0000256" key="8">
    <source>
        <dbReference type="ARBA" id="ARBA00023242"/>
    </source>
</evidence>
<keyword evidence="15" id="KW-1185">Reference proteome</keyword>
<evidence type="ECO:0000256" key="11">
    <source>
        <dbReference type="SAM" id="MobiDB-lite"/>
    </source>
</evidence>
<evidence type="ECO:0000256" key="6">
    <source>
        <dbReference type="ARBA" id="ARBA00023155"/>
    </source>
</evidence>
<dbReference type="CDD" id="cd00086">
    <property type="entry name" value="homeodomain"/>
    <property type="match status" value="1"/>
</dbReference>
<dbReference type="EMBL" id="CAKOAT010941820">
    <property type="protein sequence ID" value="CAH8391353.1"/>
    <property type="molecule type" value="Genomic_DNA"/>
</dbReference>
<evidence type="ECO:0000313" key="14">
    <source>
        <dbReference type="EMBL" id="CAH8391353.1"/>
    </source>
</evidence>
<evidence type="ECO:0000256" key="7">
    <source>
        <dbReference type="ARBA" id="ARBA00023163"/>
    </source>
</evidence>
<dbReference type="PANTHER" id="PTHR45654:SF63">
    <property type="entry name" value="HOMEOBOX-LEUCINE ZIPPER PROTEIN HDG8"/>
    <property type="match status" value="1"/>
</dbReference>
<dbReference type="Pfam" id="PF25797">
    <property type="entry name" value="PDF2_C"/>
    <property type="match status" value="1"/>
</dbReference>
<evidence type="ECO:0000256" key="10">
    <source>
        <dbReference type="RuleBase" id="RU000682"/>
    </source>
</evidence>
<dbReference type="PROSITE" id="PS50848">
    <property type="entry name" value="START"/>
    <property type="match status" value="1"/>
</dbReference>
<protein>
    <submittedName>
        <fullName evidence="14">Uncharacterized protein</fullName>
    </submittedName>
</protein>
<comment type="similarity">
    <text evidence="2">Belongs to the HD-ZIP homeobox family. Class IV subfamily.</text>
</comment>
<dbReference type="Pfam" id="PF01852">
    <property type="entry name" value="START"/>
    <property type="match status" value="1"/>
</dbReference>
<dbReference type="InterPro" id="IPR042160">
    <property type="entry name" value="HD-Zip_IV"/>
</dbReference>
<dbReference type="InterPro" id="IPR009057">
    <property type="entry name" value="Homeodomain-like_sf"/>
</dbReference>
<feature type="domain" description="Homeobox" evidence="12">
    <location>
        <begin position="21"/>
        <end position="81"/>
    </location>
</feature>
<comment type="caution">
    <text evidence="14">The sequence shown here is derived from an EMBL/GenBank/DDBJ whole genome shotgun (WGS) entry which is preliminary data.</text>
</comment>
<dbReference type="InterPro" id="IPR001356">
    <property type="entry name" value="HD"/>
</dbReference>
<keyword evidence="8 9" id="KW-0539">Nucleus</keyword>
<feature type="region of interest" description="Disordered" evidence="11">
    <location>
        <begin position="176"/>
        <end position="196"/>
    </location>
</feature>
<evidence type="ECO:0000256" key="2">
    <source>
        <dbReference type="ARBA" id="ARBA00006789"/>
    </source>
</evidence>
<dbReference type="PROSITE" id="PS50071">
    <property type="entry name" value="HOMEOBOX_2"/>
    <property type="match status" value="1"/>
</dbReference>
<dbReference type="SMART" id="SM00234">
    <property type="entry name" value="START"/>
    <property type="match status" value="1"/>
</dbReference>
<evidence type="ECO:0000256" key="3">
    <source>
        <dbReference type="ARBA" id="ARBA00023015"/>
    </source>
</evidence>
<dbReference type="Gene3D" id="3.30.530.20">
    <property type="match status" value="1"/>
</dbReference>
<keyword evidence="4" id="KW-0175">Coiled coil</keyword>
<feature type="region of interest" description="Disordered" evidence="11">
    <location>
        <begin position="1"/>
        <end position="29"/>
    </location>
</feature>
<sequence>MNYDGDGNPDSEHNTPVNARSTGKRIFRRHSPQQIEILENYFKDYPHPDESQRQELSKELNLEIEQVKCWFQNKRTQSKLQDERNSRMLLSTENKNLQFENTVMSEVLKIVTCPPCGGPPFGGDGRNLQKLQSDNARLRRERDRLADIVAKNEYQQTMMDPITSVQRQHTFETPTSYGFNPNIPFERPSSSESQTLQPQLLSQMDIMQLSETATSAVEELKRIFFSEEALWVMSSVYGSCVINQESYEKFSHSLKNFRKLSARVESSKDVKVVPIEATSLVNMFLDTEKWKKLFPTIVNKATTIYTAGSELPIKENCNVLQVIREQLHILSSFVPPREFLIVRSCQQIDKGHWIVADVSLKTVNSDQGSPSCYKRPSGVLIQALPNDHSKVTWIEHVEVDHKPETHRIYRNLVSGGWGYGAKRWIKTLERMCERRVLSSVLTMPATDWGEIIPTVEVRKSVMKLGERMLQNFNEILIMPGKVEFPQQSKCGVRISIRMNMEPGQPTGSVASAASCLSIPLTPLQVFNRLRSNVIRHQWDALCYGNEITEIARIFTGTSETNYISVLQPTLPGDGGKAIVQEPKNEMIMLQECYMDALGGMIVYTPLDMATMSIAASGEVDPSKIPILPSGFTISRNSRGPMAGEDGGTLLTLTFQILLSADNSGSINVSENSVDLVSSLISRTAQNIKALFNLPPE</sequence>
<dbReference type="InterPro" id="IPR002913">
    <property type="entry name" value="START_lipid-bd_dom"/>
</dbReference>
<organism evidence="14 15">
    <name type="scientific">Eruca vesicaria subsp. sativa</name>
    <name type="common">Garden rocket</name>
    <name type="synonym">Eruca sativa</name>
    <dbReference type="NCBI Taxonomy" id="29727"/>
    <lineage>
        <taxon>Eukaryota</taxon>
        <taxon>Viridiplantae</taxon>
        <taxon>Streptophyta</taxon>
        <taxon>Embryophyta</taxon>
        <taxon>Tracheophyta</taxon>
        <taxon>Spermatophyta</taxon>
        <taxon>Magnoliopsida</taxon>
        <taxon>eudicotyledons</taxon>
        <taxon>Gunneridae</taxon>
        <taxon>Pentapetalae</taxon>
        <taxon>rosids</taxon>
        <taxon>malvids</taxon>
        <taxon>Brassicales</taxon>
        <taxon>Brassicaceae</taxon>
        <taxon>Brassiceae</taxon>
        <taxon>Eruca</taxon>
    </lineage>
</organism>
<dbReference type="SUPFAM" id="SSF46689">
    <property type="entry name" value="Homeodomain-like"/>
    <property type="match status" value="1"/>
</dbReference>
<gene>
    <name evidence="14" type="ORF">ERUC_LOCUS43836</name>
</gene>
<proteinExistence type="inferred from homology"/>
<evidence type="ECO:0000313" key="15">
    <source>
        <dbReference type="Proteomes" id="UP001642260"/>
    </source>
</evidence>
<evidence type="ECO:0000256" key="4">
    <source>
        <dbReference type="ARBA" id="ARBA00023054"/>
    </source>
</evidence>
<dbReference type="PANTHER" id="PTHR45654">
    <property type="entry name" value="HOMEOBOX-LEUCINE ZIPPER PROTEIN MERISTEM L1"/>
    <property type="match status" value="1"/>
</dbReference>
<dbReference type="AlphaFoldDB" id="A0ABC8M6F5"/>
<evidence type="ECO:0000259" key="12">
    <source>
        <dbReference type="PROSITE" id="PS50071"/>
    </source>
</evidence>
<dbReference type="Proteomes" id="UP001642260">
    <property type="component" value="Unassembled WGS sequence"/>
</dbReference>
<reference evidence="14 15" key="1">
    <citation type="submission" date="2022-03" db="EMBL/GenBank/DDBJ databases">
        <authorList>
            <person name="Macdonald S."/>
            <person name="Ahmed S."/>
            <person name="Newling K."/>
        </authorList>
    </citation>
    <scope>NUCLEOTIDE SEQUENCE [LARGE SCALE GENOMIC DNA]</scope>
</reference>
<feature type="domain" description="START" evidence="13">
    <location>
        <begin position="202"/>
        <end position="437"/>
    </location>
</feature>
<evidence type="ECO:0000256" key="9">
    <source>
        <dbReference type="PROSITE-ProRule" id="PRU00108"/>
    </source>
</evidence>
<evidence type="ECO:0000259" key="13">
    <source>
        <dbReference type="PROSITE" id="PS50848"/>
    </source>
</evidence>
<evidence type="ECO:0000256" key="1">
    <source>
        <dbReference type="ARBA" id="ARBA00004123"/>
    </source>
</evidence>
<keyword evidence="5 9" id="KW-0238">DNA-binding</keyword>
<feature type="DNA-binding region" description="Homeobox" evidence="9">
    <location>
        <begin position="23"/>
        <end position="82"/>
    </location>
</feature>
<evidence type="ECO:0000256" key="5">
    <source>
        <dbReference type="ARBA" id="ARBA00023125"/>
    </source>
</evidence>
<accession>A0ABC8M6F5</accession>
<dbReference type="InterPro" id="IPR023393">
    <property type="entry name" value="START-like_dom_sf"/>
</dbReference>
<comment type="subcellular location">
    <subcellularLocation>
        <location evidence="1 9 10">Nucleus</location>
    </subcellularLocation>
</comment>
<dbReference type="GO" id="GO:0003677">
    <property type="term" value="F:DNA binding"/>
    <property type="evidence" value="ECO:0007669"/>
    <property type="project" value="UniProtKB-UniRule"/>
</dbReference>
<keyword evidence="3" id="KW-0805">Transcription regulation</keyword>
<keyword evidence="6 9" id="KW-0371">Homeobox</keyword>
<dbReference type="CDD" id="cd08875">
    <property type="entry name" value="START_ArGLABRA2_like"/>
    <property type="match status" value="1"/>
</dbReference>
<name>A0ABC8M6F5_ERUVS</name>
<dbReference type="InterPro" id="IPR057993">
    <property type="entry name" value="HD-Zip_IV_C"/>
</dbReference>
<dbReference type="SMART" id="SM00389">
    <property type="entry name" value="HOX"/>
    <property type="match status" value="1"/>
</dbReference>
<keyword evidence="7" id="KW-0804">Transcription</keyword>
<dbReference type="Pfam" id="PF00046">
    <property type="entry name" value="Homeodomain"/>
    <property type="match status" value="1"/>
</dbReference>
<dbReference type="GO" id="GO:0005634">
    <property type="term" value="C:nucleus"/>
    <property type="evidence" value="ECO:0007669"/>
    <property type="project" value="UniProtKB-SubCell"/>
</dbReference>